<dbReference type="EC" id="2.4.-.-" evidence="3"/>
<dbReference type="PANTHER" id="PTHR12526:SF638">
    <property type="entry name" value="SPORE COAT PROTEIN SA"/>
    <property type="match status" value="1"/>
</dbReference>
<feature type="domain" description="Glycosyl transferase family 1" evidence="1">
    <location>
        <begin position="222"/>
        <end position="374"/>
    </location>
</feature>
<dbReference type="InterPro" id="IPR028098">
    <property type="entry name" value="Glyco_trans_4-like_N"/>
</dbReference>
<dbReference type="GO" id="GO:0016757">
    <property type="term" value="F:glycosyltransferase activity"/>
    <property type="evidence" value="ECO:0007669"/>
    <property type="project" value="UniProtKB-KW"/>
</dbReference>
<dbReference type="Proteomes" id="UP001596022">
    <property type="component" value="Unassembled WGS sequence"/>
</dbReference>
<dbReference type="EMBL" id="JBHSFW010000002">
    <property type="protein sequence ID" value="MFC4618530.1"/>
    <property type="molecule type" value="Genomic_DNA"/>
</dbReference>
<sequence length="419" mass="47268">MKVLHLIGGKEIAGSKTHLISLLNQCDRSEVFLCVFDRGEIASEAEALGIKVFYLKQQTRYDFTVLKKLKNLIKGEKINILHTHGPRANVFGYLLSKRMPFIWMTTVHSDPRLDFVGRGLPGWLFTRLHLHVLKSVHHYFAISKRFKEFLIERQVVPEKITTIYNGVNFEDTGGMSKSLKTPKVLKPASEFGVELGEIAIDQKTEKTGERDAALPMGTPPITREDLGFAKNDFIAITVGRLHPIKGHHFLFEAFKNAMLIKPEARLSLIVVGDGALRQKLRDETRRLGIHDRVVFVGHQENVDPYYALADIKILSSISESFPLVVLEAAKAKLPVIATDVGGIKELITGREYGWVIPPMNGKAMCYAIIDALILHEHGRLKAIGENLFHRAANEYSLDRLVNKITETYQNMLTQHSCRK</sequence>
<dbReference type="RefSeq" id="WP_376845579.1">
    <property type="nucleotide sequence ID" value="NZ_JBHSFW010000002.1"/>
</dbReference>
<accession>A0ABV9GPF3</accession>
<evidence type="ECO:0000313" key="3">
    <source>
        <dbReference type="EMBL" id="MFC4618530.1"/>
    </source>
</evidence>
<organism evidence="3 4">
    <name type="scientific">Camelliibacillus cellulosilyticus</name>
    <dbReference type="NCBI Taxonomy" id="2174486"/>
    <lineage>
        <taxon>Bacteria</taxon>
        <taxon>Bacillati</taxon>
        <taxon>Bacillota</taxon>
        <taxon>Bacilli</taxon>
        <taxon>Bacillales</taxon>
        <taxon>Sporolactobacillaceae</taxon>
        <taxon>Camelliibacillus</taxon>
    </lineage>
</organism>
<dbReference type="Pfam" id="PF00534">
    <property type="entry name" value="Glycos_transf_1"/>
    <property type="match status" value="1"/>
</dbReference>
<gene>
    <name evidence="3" type="ORF">ACFO4N_07250</name>
</gene>
<dbReference type="PANTHER" id="PTHR12526">
    <property type="entry name" value="GLYCOSYLTRANSFERASE"/>
    <property type="match status" value="1"/>
</dbReference>
<dbReference type="Pfam" id="PF13439">
    <property type="entry name" value="Glyco_transf_4"/>
    <property type="match status" value="1"/>
</dbReference>
<reference evidence="4" key="1">
    <citation type="journal article" date="2019" name="Int. J. Syst. Evol. Microbiol.">
        <title>The Global Catalogue of Microorganisms (GCM) 10K type strain sequencing project: providing services to taxonomists for standard genome sequencing and annotation.</title>
        <authorList>
            <consortium name="The Broad Institute Genomics Platform"/>
            <consortium name="The Broad Institute Genome Sequencing Center for Infectious Disease"/>
            <person name="Wu L."/>
            <person name="Ma J."/>
        </authorList>
    </citation>
    <scope>NUCLEOTIDE SEQUENCE [LARGE SCALE GENOMIC DNA]</scope>
    <source>
        <strain evidence="4">CGMCC 1.16306</strain>
    </source>
</reference>
<evidence type="ECO:0000259" key="2">
    <source>
        <dbReference type="Pfam" id="PF13439"/>
    </source>
</evidence>
<feature type="domain" description="Glycosyltransferase subfamily 4-like N-terminal" evidence="2">
    <location>
        <begin position="14"/>
        <end position="170"/>
    </location>
</feature>
<protein>
    <submittedName>
        <fullName evidence="3">Glycosyltransferase</fullName>
        <ecNumber evidence="3">2.4.-.-</ecNumber>
    </submittedName>
</protein>
<proteinExistence type="predicted"/>
<keyword evidence="3" id="KW-0328">Glycosyltransferase</keyword>
<name>A0ABV9GPF3_9BACL</name>
<dbReference type="InterPro" id="IPR001296">
    <property type="entry name" value="Glyco_trans_1"/>
</dbReference>
<keyword evidence="3" id="KW-0808">Transferase</keyword>
<dbReference type="Gene3D" id="3.40.50.2000">
    <property type="entry name" value="Glycogen Phosphorylase B"/>
    <property type="match status" value="2"/>
</dbReference>
<keyword evidence="4" id="KW-1185">Reference proteome</keyword>
<dbReference type="SUPFAM" id="SSF53756">
    <property type="entry name" value="UDP-Glycosyltransferase/glycogen phosphorylase"/>
    <property type="match status" value="1"/>
</dbReference>
<evidence type="ECO:0000313" key="4">
    <source>
        <dbReference type="Proteomes" id="UP001596022"/>
    </source>
</evidence>
<evidence type="ECO:0000259" key="1">
    <source>
        <dbReference type="Pfam" id="PF00534"/>
    </source>
</evidence>
<comment type="caution">
    <text evidence="3">The sequence shown here is derived from an EMBL/GenBank/DDBJ whole genome shotgun (WGS) entry which is preliminary data.</text>
</comment>